<dbReference type="EMBL" id="VFPQ01000002">
    <property type="protein sequence ID" value="TQM72722.1"/>
    <property type="molecule type" value="Genomic_DNA"/>
</dbReference>
<keyword evidence="1" id="KW-0723">Serine/threonine-protein kinase</keyword>
<keyword evidence="1" id="KW-0808">Transferase</keyword>
<dbReference type="InterPro" id="IPR003594">
    <property type="entry name" value="HATPase_dom"/>
</dbReference>
<evidence type="ECO:0000313" key="3">
    <source>
        <dbReference type="EMBL" id="TQM72722.1"/>
    </source>
</evidence>
<comment type="caution">
    <text evidence="3">The sequence shown here is derived from an EMBL/GenBank/DDBJ whole genome shotgun (WGS) entry which is preliminary data.</text>
</comment>
<reference evidence="3 4" key="1">
    <citation type="submission" date="2019-06" db="EMBL/GenBank/DDBJ databases">
        <title>Sequencing the genomes of 1000 actinobacteria strains.</title>
        <authorList>
            <person name="Klenk H.-P."/>
        </authorList>
    </citation>
    <scope>NUCLEOTIDE SEQUENCE [LARGE SCALE GENOMIC DNA]</scope>
    <source>
        <strain evidence="3 4">DSM 43186</strain>
    </source>
</reference>
<dbReference type="PANTHER" id="PTHR35526">
    <property type="entry name" value="ANTI-SIGMA-F FACTOR RSBW-RELATED"/>
    <property type="match status" value="1"/>
</dbReference>
<dbReference type="InterPro" id="IPR050267">
    <property type="entry name" value="Anti-sigma-factor_SerPK"/>
</dbReference>
<feature type="domain" description="Histidine kinase/HSP90-like ATPase" evidence="2">
    <location>
        <begin position="60"/>
        <end position="174"/>
    </location>
</feature>
<dbReference type="GO" id="GO:0004674">
    <property type="term" value="F:protein serine/threonine kinase activity"/>
    <property type="evidence" value="ECO:0007669"/>
    <property type="project" value="UniProtKB-KW"/>
</dbReference>
<dbReference type="AlphaFoldDB" id="A0A543IQ71"/>
<dbReference type="Proteomes" id="UP000319213">
    <property type="component" value="Unassembled WGS sequence"/>
</dbReference>
<accession>A0A543IQ71</accession>
<keyword evidence="1" id="KW-0418">Kinase</keyword>
<dbReference type="RefSeq" id="WP_142262249.1">
    <property type="nucleotide sequence ID" value="NZ_BMPV01000002.1"/>
</dbReference>
<evidence type="ECO:0000256" key="1">
    <source>
        <dbReference type="ARBA" id="ARBA00022527"/>
    </source>
</evidence>
<gene>
    <name evidence="3" type="ORF">FHX40_4877</name>
</gene>
<name>A0A543IQ71_9ACTN</name>
<keyword evidence="4" id="KW-1185">Reference proteome</keyword>
<dbReference type="PANTHER" id="PTHR35526:SF3">
    <property type="entry name" value="ANTI-SIGMA-F FACTOR RSBW"/>
    <property type="match status" value="1"/>
</dbReference>
<dbReference type="OrthoDB" id="3871793at2"/>
<dbReference type="InterPro" id="IPR036890">
    <property type="entry name" value="HATPase_C_sf"/>
</dbReference>
<dbReference type="Pfam" id="PF13581">
    <property type="entry name" value="HATPase_c_2"/>
    <property type="match status" value="1"/>
</dbReference>
<proteinExistence type="predicted"/>
<organism evidence="3 4">
    <name type="scientific">Thermopolyspora flexuosa</name>
    <dbReference type="NCBI Taxonomy" id="103836"/>
    <lineage>
        <taxon>Bacteria</taxon>
        <taxon>Bacillati</taxon>
        <taxon>Actinomycetota</taxon>
        <taxon>Actinomycetes</taxon>
        <taxon>Streptosporangiales</taxon>
        <taxon>Streptosporangiaceae</taxon>
        <taxon>Thermopolyspora</taxon>
    </lineage>
</organism>
<evidence type="ECO:0000259" key="2">
    <source>
        <dbReference type="Pfam" id="PF13581"/>
    </source>
</evidence>
<sequence>MKGALSHMATRVRGMGLAVEAVVVRFRRGRTRGHGHAAGTALPYRRGEQGRDPVTISRTFAAAYDQVRAAREFVREQVGDHPRAYDLMLVTSELAGNAVQHGGRRDGTAQEFVVSVTVATDRVIVAVRDGGMTGIPHVLPYDEGSIGGRGLALVEMLSKRWGFERDTDGTVVWAELDESGGEEVPAPIIPW</sequence>
<protein>
    <submittedName>
        <fullName evidence="3">Anti-sigma regulatory factor (Ser/Thr protein kinase)</fullName>
    </submittedName>
</protein>
<dbReference type="Gene3D" id="3.30.565.10">
    <property type="entry name" value="Histidine kinase-like ATPase, C-terminal domain"/>
    <property type="match status" value="1"/>
</dbReference>
<evidence type="ECO:0000313" key="4">
    <source>
        <dbReference type="Proteomes" id="UP000319213"/>
    </source>
</evidence>
<dbReference type="SUPFAM" id="SSF55874">
    <property type="entry name" value="ATPase domain of HSP90 chaperone/DNA topoisomerase II/histidine kinase"/>
    <property type="match status" value="1"/>
</dbReference>
<dbReference type="CDD" id="cd16936">
    <property type="entry name" value="HATPase_RsbW-like"/>
    <property type="match status" value="1"/>
</dbReference>